<dbReference type="SMART" id="SM00499">
    <property type="entry name" value="AAI"/>
    <property type="match status" value="1"/>
</dbReference>
<dbReference type="InterPro" id="IPR036312">
    <property type="entry name" value="Bifun_inhib/LTP/seed_sf"/>
</dbReference>
<keyword evidence="2" id="KW-0732">Signal</keyword>
<dbReference type="OrthoDB" id="696558at2759"/>
<dbReference type="PROSITE" id="PS51257">
    <property type="entry name" value="PROKAR_LIPOPROTEIN"/>
    <property type="match status" value="1"/>
</dbReference>
<evidence type="ECO:0000259" key="3">
    <source>
        <dbReference type="SMART" id="SM00499"/>
    </source>
</evidence>
<evidence type="ECO:0000313" key="5">
    <source>
        <dbReference type="Proteomes" id="UP000321393"/>
    </source>
</evidence>
<dbReference type="CDD" id="cd01958">
    <property type="entry name" value="HPS_like"/>
    <property type="match status" value="1"/>
</dbReference>
<evidence type="ECO:0000313" key="4">
    <source>
        <dbReference type="EMBL" id="KAA0039696.1"/>
    </source>
</evidence>
<name>A0A5A7TCB2_CUCMM</name>
<dbReference type="AlphaFoldDB" id="A0A5A7TCB2"/>
<dbReference type="InterPro" id="IPR027923">
    <property type="entry name" value="Hydrophob_seed_dom"/>
</dbReference>
<reference evidence="4 5" key="1">
    <citation type="submission" date="2019-08" db="EMBL/GenBank/DDBJ databases">
        <title>Draft genome sequences of two oriental melons (Cucumis melo L. var makuwa).</title>
        <authorList>
            <person name="Kwon S.-Y."/>
        </authorList>
    </citation>
    <scope>NUCLEOTIDE SEQUENCE [LARGE SCALE GENOMIC DNA]</scope>
    <source>
        <strain evidence="5">cv. SW 3</strain>
        <tissue evidence="4">Leaf</tissue>
    </source>
</reference>
<comment type="similarity">
    <text evidence="1">Belongs to the plant LTP family. PEARLI1 subfamily.</text>
</comment>
<accession>A0A5A7TCB2</accession>
<gene>
    <name evidence="4" type="ORF">E6C27_scaffold558G00270</name>
</gene>
<dbReference type="Gene3D" id="1.10.110.10">
    <property type="entry name" value="Plant lipid-transfer and hydrophobic proteins"/>
    <property type="match status" value="1"/>
</dbReference>
<proteinExistence type="inferred from homology"/>
<sequence>MASKVTTSLAFLFTFIILSSTFVSCYDTSNPRPTPSTSKAGKKCPKDTLKFEICSELLKGQTDVVAIEKRPKCCKVMEGLVNVEAATCLCLAIKANILGKNLNIPLSLNLILSACHKKVPKGFKC</sequence>
<dbReference type="SUPFAM" id="SSF47699">
    <property type="entry name" value="Bifunctional inhibitor/lipid-transfer protein/seed storage 2S albumin"/>
    <property type="match status" value="1"/>
</dbReference>
<dbReference type="STRING" id="1194695.A0A5A7TCB2"/>
<evidence type="ECO:0000256" key="1">
    <source>
        <dbReference type="ARBA" id="ARBA00008965"/>
    </source>
</evidence>
<organism evidence="4 5">
    <name type="scientific">Cucumis melo var. makuwa</name>
    <name type="common">Oriental melon</name>
    <dbReference type="NCBI Taxonomy" id="1194695"/>
    <lineage>
        <taxon>Eukaryota</taxon>
        <taxon>Viridiplantae</taxon>
        <taxon>Streptophyta</taxon>
        <taxon>Embryophyta</taxon>
        <taxon>Tracheophyta</taxon>
        <taxon>Spermatophyta</taxon>
        <taxon>Magnoliopsida</taxon>
        <taxon>eudicotyledons</taxon>
        <taxon>Gunneridae</taxon>
        <taxon>Pentapetalae</taxon>
        <taxon>rosids</taxon>
        <taxon>fabids</taxon>
        <taxon>Cucurbitales</taxon>
        <taxon>Cucurbitaceae</taxon>
        <taxon>Benincaseae</taxon>
        <taxon>Cucumis</taxon>
    </lineage>
</organism>
<dbReference type="SMR" id="A0A5A7TCB2"/>
<protein>
    <submittedName>
        <fullName evidence="4">14 kDa proline-rich protein DC2.15-like</fullName>
    </submittedName>
</protein>
<dbReference type="Pfam" id="PF14547">
    <property type="entry name" value="Hydrophob_seed"/>
    <property type="match status" value="1"/>
</dbReference>
<comment type="caution">
    <text evidence="4">The sequence shown here is derived from an EMBL/GenBank/DDBJ whole genome shotgun (WGS) entry which is preliminary data.</text>
</comment>
<dbReference type="InterPro" id="IPR051636">
    <property type="entry name" value="Plant_LTP/defense-related"/>
</dbReference>
<evidence type="ECO:0000256" key="2">
    <source>
        <dbReference type="SAM" id="SignalP"/>
    </source>
</evidence>
<dbReference type="InterPro" id="IPR016140">
    <property type="entry name" value="Bifunc_inhib/LTP/seed_store"/>
</dbReference>
<feature type="signal peptide" evidence="2">
    <location>
        <begin position="1"/>
        <end position="25"/>
    </location>
</feature>
<dbReference type="EMBL" id="SSTE01018296">
    <property type="protein sequence ID" value="KAA0039696.1"/>
    <property type="molecule type" value="Genomic_DNA"/>
</dbReference>
<feature type="chain" id="PRO_5022856569" evidence="2">
    <location>
        <begin position="26"/>
        <end position="125"/>
    </location>
</feature>
<dbReference type="Proteomes" id="UP000321393">
    <property type="component" value="Unassembled WGS sequence"/>
</dbReference>
<dbReference type="PANTHER" id="PTHR31731">
    <property type="match status" value="1"/>
</dbReference>
<feature type="domain" description="Bifunctional inhibitor/plant lipid transfer protein/seed storage helical" evidence="3">
    <location>
        <begin position="44"/>
        <end position="125"/>
    </location>
</feature>